<dbReference type="NCBIfam" id="NF006123">
    <property type="entry name" value="PRK08267.1"/>
    <property type="match status" value="1"/>
</dbReference>
<accession>A0A1G9QDJ8</accession>
<protein>
    <submittedName>
        <fullName evidence="4">NADP-dependent 3-hydroxy acid dehydrogenase YdfG</fullName>
    </submittedName>
</protein>
<keyword evidence="2" id="KW-0560">Oxidoreductase</keyword>
<evidence type="ECO:0000256" key="1">
    <source>
        <dbReference type="ARBA" id="ARBA00006484"/>
    </source>
</evidence>
<dbReference type="EMBL" id="LT629700">
    <property type="protein sequence ID" value="SDM09152.1"/>
    <property type="molecule type" value="Genomic_DNA"/>
</dbReference>
<dbReference type="Proteomes" id="UP000199350">
    <property type="component" value="Chromosome I"/>
</dbReference>
<dbReference type="InterPro" id="IPR002347">
    <property type="entry name" value="SDR_fam"/>
</dbReference>
<dbReference type="PANTHER" id="PTHR43391:SF82">
    <property type="entry name" value="OXIDOREDUCTASE SADH-RELATED"/>
    <property type="match status" value="1"/>
</dbReference>
<evidence type="ECO:0000313" key="4">
    <source>
        <dbReference type="EMBL" id="SDM09152.1"/>
    </source>
</evidence>
<organism evidence="4 5">
    <name type="scientific">Corynebacterium mycetoides</name>
    <dbReference type="NCBI Taxonomy" id="38302"/>
    <lineage>
        <taxon>Bacteria</taxon>
        <taxon>Bacillati</taxon>
        <taxon>Actinomycetota</taxon>
        <taxon>Actinomycetes</taxon>
        <taxon>Mycobacteriales</taxon>
        <taxon>Corynebacteriaceae</taxon>
        <taxon>Corynebacterium</taxon>
    </lineage>
</organism>
<gene>
    <name evidence="4" type="ORF">SAMN04488535_1880</name>
</gene>
<reference evidence="5" key="1">
    <citation type="submission" date="2016-10" db="EMBL/GenBank/DDBJ databases">
        <authorList>
            <person name="Varghese N."/>
            <person name="Submissions S."/>
        </authorList>
    </citation>
    <scope>NUCLEOTIDE SEQUENCE [LARGE SCALE GENOMIC DNA]</scope>
    <source>
        <strain evidence="5">DSM 20632</strain>
    </source>
</reference>
<dbReference type="InterPro" id="IPR036291">
    <property type="entry name" value="NAD(P)-bd_dom_sf"/>
</dbReference>
<evidence type="ECO:0000313" key="5">
    <source>
        <dbReference type="Proteomes" id="UP000199350"/>
    </source>
</evidence>
<dbReference type="PRINTS" id="PR00081">
    <property type="entry name" value="GDHRDH"/>
</dbReference>
<dbReference type="InterPro" id="IPR020904">
    <property type="entry name" value="Sc_DH/Rdtase_CS"/>
</dbReference>
<dbReference type="STRING" id="38302.SAMN04488535_1880"/>
<keyword evidence="5" id="KW-1185">Reference proteome</keyword>
<dbReference type="Pfam" id="PF00106">
    <property type="entry name" value="adh_short"/>
    <property type="match status" value="1"/>
</dbReference>
<dbReference type="OrthoDB" id="658698at2"/>
<evidence type="ECO:0000256" key="2">
    <source>
        <dbReference type="ARBA" id="ARBA00023002"/>
    </source>
</evidence>
<dbReference type="AlphaFoldDB" id="A0A1G9QDJ8"/>
<dbReference type="SUPFAM" id="SSF51735">
    <property type="entry name" value="NAD(P)-binding Rossmann-fold domains"/>
    <property type="match status" value="1"/>
</dbReference>
<dbReference type="PANTHER" id="PTHR43391">
    <property type="entry name" value="RETINOL DEHYDROGENASE-RELATED"/>
    <property type="match status" value="1"/>
</dbReference>
<dbReference type="RefSeq" id="WP_092151517.1">
    <property type="nucleotide sequence ID" value="NZ_LT629700.1"/>
</dbReference>
<dbReference type="Gene3D" id="3.40.50.720">
    <property type="entry name" value="NAD(P)-binding Rossmann-like Domain"/>
    <property type="match status" value="1"/>
</dbReference>
<dbReference type="PROSITE" id="PS00061">
    <property type="entry name" value="ADH_SHORT"/>
    <property type="match status" value="1"/>
</dbReference>
<comment type="similarity">
    <text evidence="1 3">Belongs to the short-chain dehydrogenases/reductases (SDR) family.</text>
</comment>
<sequence>MEKLSFRRKAVFISGGASGIGMETAKKMLERGWVVGSYDIVPTEWHRGLDLDEGQLVTGHLDVRSFADWERALRDFTAHTDGELDAFFNNAGVIVDGRIAQQDPDRIQWLSDINCVGVSYGAKACHPYLKKTKGSVMVSMSSASAIYGQPEISTYSASKFYVKGLTEALSLEWARDGIRVHDLAPLWAKTKVAEVNARSIRTLGVRLEASDVADVAQRVLADPSFYDTLRVHHGVSVTDKVLKALSDFSPDIVRRLVTKILVG</sequence>
<dbReference type="PRINTS" id="PR00080">
    <property type="entry name" value="SDRFAMILY"/>
</dbReference>
<proteinExistence type="inferred from homology"/>
<name>A0A1G9QDJ8_9CORY</name>
<dbReference type="GO" id="GO:0016491">
    <property type="term" value="F:oxidoreductase activity"/>
    <property type="evidence" value="ECO:0007669"/>
    <property type="project" value="UniProtKB-KW"/>
</dbReference>
<evidence type="ECO:0000256" key="3">
    <source>
        <dbReference type="RuleBase" id="RU000363"/>
    </source>
</evidence>